<dbReference type="GeneID" id="20666218"/>
<evidence type="ECO:0000313" key="2">
    <source>
        <dbReference type="EMBL" id="ETW83013.1"/>
    </source>
</evidence>
<gene>
    <name evidence="2" type="ORF">HETIRDRAFT_107156</name>
</gene>
<dbReference type="Proteomes" id="UP000030671">
    <property type="component" value="Unassembled WGS sequence"/>
</dbReference>
<keyword evidence="3" id="KW-1185">Reference proteome</keyword>
<dbReference type="HOGENOM" id="CLU_927678_0_0_1"/>
<dbReference type="EMBL" id="KI925457">
    <property type="protein sequence ID" value="ETW83013.1"/>
    <property type="molecule type" value="Genomic_DNA"/>
</dbReference>
<dbReference type="OrthoDB" id="2656987at2759"/>
<organism evidence="2 3">
    <name type="scientific">Heterobasidion irregulare (strain TC 32-1)</name>
    <dbReference type="NCBI Taxonomy" id="747525"/>
    <lineage>
        <taxon>Eukaryota</taxon>
        <taxon>Fungi</taxon>
        <taxon>Dikarya</taxon>
        <taxon>Basidiomycota</taxon>
        <taxon>Agaricomycotina</taxon>
        <taxon>Agaricomycetes</taxon>
        <taxon>Russulales</taxon>
        <taxon>Bondarzewiaceae</taxon>
        <taxon>Heterobasidion</taxon>
        <taxon>Heterobasidion annosum species complex</taxon>
    </lineage>
</organism>
<evidence type="ECO:0000313" key="3">
    <source>
        <dbReference type="Proteomes" id="UP000030671"/>
    </source>
</evidence>
<proteinExistence type="predicted"/>
<dbReference type="KEGG" id="hir:HETIRDRAFT_107156"/>
<accession>W4KB40</accession>
<protein>
    <submittedName>
        <fullName evidence="2">Uncharacterized protein</fullName>
    </submittedName>
</protein>
<feature type="region of interest" description="Disordered" evidence="1">
    <location>
        <begin position="46"/>
        <end position="107"/>
    </location>
</feature>
<reference evidence="2 3" key="1">
    <citation type="journal article" date="2012" name="New Phytol.">
        <title>Insight into trade-off between wood decay and parasitism from the genome of a fungal forest pathogen.</title>
        <authorList>
            <person name="Olson A."/>
            <person name="Aerts A."/>
            <person name="Asiegbu F."/>
            <person name="Belbahri L."/>
            <person name="Bouzid O."/>
            <person name="Broberg A."/>
            <person name="Canback B."/>
            <person name="Coutinho P.M."/>
            <person name="Cullen D."/>
            <person name="Dalman K."/>
            <person name="Deflorio G."/>
            <person name="van Diepen L.T."/>
            <person name="Dunand C."/>
            <person name="Duplessis S."/>
            <person name="Durling M."/>
            <person name="Gonthier P."/>
            <person name="Grimwood J."/>
            <person name="Fossdal C.G."/>
            <person name="Hansson D."/>
            <person name="Henrissat B."/>
            <person name="Hietala A."/>
            <person name="Himmelstrand K."/>
            <person name="Hoffmeister D."/>
            <person name="Hogberg N."/>
            <person name="James T.Y."/>
            <person name="Karlsson M."/>
            <person name="Kohler A."/>
            <person name="Kues U."/>
            <person name="Lee Y.H."/>
            <person name="Lin Y.C."/>
            <person name="Lind M."/>
            <person name="Lindquist E."/>
            <person name="Lombard V."/>
            <person name="Lucas S."/>
            <person name="Lunden K."/>
            <person name="Morin E."/>
            <person name="Murat C."/>
            <person name="Park J."/>
            <person name="Raffaello T."/>
            <person name="Rouze P."/>
            <person name="Salamov A."/>
            <person name="Schmutz J."/>
            <person name="Solheim H."/>
            <person name="Stahlberg J."/>
            <person name="Velez H."/>
            <person name="de Vries R.P."/>
            <person name="Wiebenga A."/>
            <person name="Woodward S."/>
            <person name="Yakovlev I."/>
            <person name="Garbelotto M."/>
            <person name="Martin F."/>
            <person name="Grigoriev I.V."/>
            <person name="Stenlid J."/>
        </authorList>
    </citation>
    <scope>NUCLEOTIDE SEQUENCE [LARGE SCALE GENOMIC DNA]</scope>
    <source>
        <strain evidence="2 3">TC 32-1</strain>
    </source>
</reference>
<dbReference type="RefSeq" id="XP_009545304.1">
    <property type="nucleotide sequence ID" value="XM_009547009.1"/>
</dbReference>
<evidence type="ECO:0000256" key="1">
    <source>
        <dbReference type="SAM" id="MobiDB-lite"/>
    </source>
</evidence>
<dbReference type="InParanoid" id="W4KB40"/>
<dbReference type="AlphaFoldDB" id="W4KB40"/>
<sequence>MSDCLTAPLHQKLKKEREEKMALRAQHHAMEETLVARIDAIAEQVREKDEQVNELNKRMEELVKQEREKEKREGERDKREGERDKRKGERDKRERERDEKLNELFEQGREKDEKLNELFEQGREKDEKLNELFEQGREQDEQISTLTQILYETRQSLSGADAESEWIVVMDTPRLDEIKLRNILDVAMARLAIAARLTDKLPNASIVWRDSLGTSADTVTRRAIAEGLLSREGLQLPESIQNLRKSRQGMDLVVEKYSKIRSRGDRVAYQARPIRALNDTAVQRSQIEGMGVVAEVAYDH</sequence>
<name>W4KB40_HETIT</name>